<dbReference type="AlphaFoldDB" id="A0A151HZR6"/>
<evidence type="ECO:0000313" key="2">
    <source>
        <dbReference type="Proteomes" id="UP000078540"/>
    </source>
</evidence>
<dbReference type="Proteomes" id="UP000078540">
    <property type="component" value="Unassembled WGS sequence"/>
</dbReference>
<accession>A0A151HZR6</accession>
<gene>
    <name evidence="1" type="ORF">ALC53_10899</name>
</gene>
<evidence type="ECO:0000313" key="1">
    <source>
        <dbReference type="EMBL" id="KYM78682.1"/>
    </source>
</evidence>
<sequence>MYKHALPSVKPPRVRRLAFDRVARLFRTRGVRNYNRRVCTTRTYMDITCASYENRENRERWNNRKVVKRECCRRQVEKSERAGSTEKARSGSFKPASTARDFAMYVLCRVDTKRDILTRQTAIVARRVGISPGSRLKERQTRRLVLAEQAALVNNYAGSGDLQSPLARQDVNPFYDIRSKVLGWLSPGNRYPRTS</sequence>
<dbReference type="EMBL" id="KQ976642">
    <property type="protein sequence ID" value="KYM78682.1"/>
    <property type="molecule type" value="Genomic_DNA"/>
</dbReference>
<name>A0A151HZR6_9HYME</name>
<protein>
    <submittedName>
        <fullName evidence="1">Uncharacterized protein</fullName>
    </submittedName>
</protein>
<organism evidence="1 2">
    <name type="scientific">Atta colombica</name>
    <dbReference type="NCBI Taxonomy" id="520822"/>
    <lineage>
        <taxon>Eukaryota</taxon>
        <taxon>Metazoa</taxon>
        <taxon>Ecdysozoa</taxon>
        <taxon>Arthropoda</taxon>
        <taxon>Hexapoda</taxon>
        <taxon>Insecta</taxon>
        <taxon>Pterygota</taxon>
        <taxon>Neoptera</taxon>
        <taxon>Endopterygota</taxon>
        <taxon>Hymenoptera</taxon>
        <taxon>Apocrita</taxon>
        <taxon>Aculeata</taxon>
        <taxon>Formicoidea</taxon>
        <taxon>Formicidae</taxon>
        <taxon>Myrmicinae</taxon>
        <taxon>Atta</taxon>
    </lineage>
</organism>
<keyword evidence="2" id="KW-1185">Reference proteome</keyword>
<proteinExistence type="predicted"/>
<reference evidence="1 2" key="1">
    <citation type="submission" date="2015-09" db="EMBL/GenBank/DDBJ databases">
        <title>Atta colombica WGS genome.</title>
        <authorList>
            <person name="Nygaard S."/>
            <person name="Hu H."/>
            <person name="Boomsma J."/>
            <person name="Zhang G."/>
        </authorList>
    </citation>
    <scope>NUCLEOTIDE SEQUENCE [LARGE SCALE GENOMIC DNA]</scope>
    <source>
        <strain evidence="1">Treedump-2</strain>
        <tissue evidence="1">Whole body</tissue>
    </source>
</reference>